<dbReference type="RefSeq" id="WP_311654796.1">
    <property type="nucleotide sequence ID" value="NZ_JAVREX010000001.1"/>
</dbReference>
<dbReference type="Proteomes" id="UP001183777">
    <property type="component" value="Unassembled WGS sequence"/>
</dbReference>
<gene>
    <name evidence="3" type="ORF">RM649_03250</name>
</gene>
<dbReference type="PROSITE" id="PS51257">
    <property type="entry name" value="PROKAR_LIPOPROTEIN"/>
    <property type="match status" value="1"/>
</dbReference>
<evidence type="ECO:0000256" key="1">
    <source>
        <dbReference type="SAM" id="MobiDB-lite"/>
    </source>
</evidence>
<accession>A0ABU2RCT3</accession>
<reference evidence="4" key="1">
    <citation type="submission" date="2023-07" db="EMBL/GenBank/DDBJ databases">
        <title>30 novel species of actinomycetes from the DSMZ collection.</title>
        <authorList>
            <person name="Nouioui I."/>
        </authorList>
    </citation>
    <scope>NUCLEOTIDE SEQUENCE [LARGE SCALE GENOMIC DNA]</scope>
    <source>
        <strain evidence="4">DSM 41770</strain>
    </source>
</reference>
<feature type="region of interest" description="Disordered" evidence="1">
    <location>
        <begin position="221"/>
        <end position="257"/>
    </location>
</feature>
<evidence type="ECO:0000259" key="2">
    <source>
        <dbReference type="Pfam" id="PF13349"/>
    </source>
</evidence>
<dbReference type="EMBL" id="JAVREX010000001">
    <property type="protein sequence ID" value="MDT0426665.1"/>
    <property type="molecule type" value="Genomic_DNA"/>
</dbReference>
<protein>
    <submittedName>
        <fullName evidence="3">DUF4097 family beta strand repeat-containing protein</fullName>
    </submittedName>
</protein>
<name>A0ABU2RCT3_9ACTN</name>
<organism evidence="3 4">
    <name type="scientific">Streptomyces salyersiae</name>
    <dbReference type="NCBI Taxonomy" id="3075530"/>
    <lineage>
        <taxon>Bacteria</taxon>
        <taxon>Bacillati</taxon>
        <taxon>Actinomycetota</taxon>
        <taxon>Actinomycetes</taxon>
        <taxon>Kitasatosporales</taxon>
        <taxon>Streptomycetaceae</taxon>
        <taxon>Streptomyces</taxon>
    </lineage>
</organism>
<comment type="caution">
    <text evidence="3">The sequence shown here is derived from an EMBL/GenBank/DDBJ whole genome shotgun (WGS) entry which is preliminary data.</text>
</comment>
<dbReference type="Pfam" id="PF13349">
    <property type="entry name" value="DUF4097"/>
    <property type="match status" value="1"/>
</dbReference>
<evidence type="ECO:0000313" key="4">
    <source>
        <dbReference type="Proteomes" id="UP001183777"/>
    </source>
</evidence>
<keyword evidence="4" id="KW-1185">Reference proteome</keyword>
<feature type="domain" description="DUF4097" evidence="2">
    <location>
        <begin position="121"/>
        <end position="252"/>
    </location>
</feature>
<proteinExistence type="predicted"/>
<evidence type="ECO:0000313" key="3">
    <source>
        <dbReference type="EMBL" id="MDT0426665.1"/>
    </source>
</evidence>
<sequence length="257" mass="26638">MTIRTGSKAALMATGGTVLLVAALSGCGGTDVDDAPVENKSFAYSGTSLTIDAENSVVDVVPADVKEIEVTRQVDGWAFLGSGPDPSWKLEGDKLTFRVKCRALISNCESHHRVKVPRGLDLSVDADNGTVTATGFDTRLAVSADNGDVVVRECSGPLDLKSDNGAVRAERYAGTSVVARADNGSVKIGFTKVPDLVDAVSDNGSITVDLPAGDQEYAVSASADNGDVSVDVPRSDTSPHVVKASSDNGEVTVRRAN</sequence>
<dbReference type="InterPro" id="IPR025164">
    <property type="entry name" value="Toastrack_DUF4097"/>
</dbReference>